<reference evidence="7 8" key="2">
    <citation type="submission" date="2015-01" db="EMBL/GenBank/DDBJ databases">
        <title>Complete genome sequence of Pyrinomonas methylaliphatogenes type strain K22T.</title>
        <authorList>
            <person name="Lee K.C.Y."/>
            <person name="Power J.F."/>
            <person name="Dunfield P.F."/>
            <person name="Morgan X.C."/>
            <person name="Huttenhower C."/>
            <person name="Stott M.B."/>
        </authorList>
    </citation>
    <scope>NUCLEOTIDE SEQUENCE [LARGE SCALE GENOMIC DNA]</scope>
    <source>
        <strain evidence="7 8">K22</strain>
    </source>
</reference>
<keyword evidence="2 6" id="KW-0812">Transmembrane</keyword>
<feature type="transmembrane region" description="Helical" evidence="6">
    <location>
        <begin position="223"/>
        <end position="243"/>
    </location>
</feature>
<dbReference type="GO" id="GO:0005886">
    <property type="term" value="C:plasma membrane"/>
    <property type="evidence" value="ECO:0007669"/>
    <property type="project" value="TreeGrafter"/>
</dbReference>
<proteinExistence type="predicted"/>
<dbReference type="RefSeq" id="WP_157770935.1">
    <property type="nucleotide sequence ID" value="NZ_CBXV010000009.1"/>
</dbReference>
<feature type="transmembrane region" description="Helical" evidence="6">
    <location>
        <begin position="69"/>
        <end position="90"/>
    </location>
</feature>
<feature type="transmembrane region" description="Helical" evidence="6">
    <location>
        <begin position="513"/>
        <end position="534"/>
    </location>
</feature>
<keyword evidence="7" id="KW-0131">Cell cycle</keyword>
<feature type="transmembrane region" description="Helical" evidence="6">
    <location>
        <begin position="300"/>
        <end position="318"/>
    </location>
</feature>
<keyword evidence="3" id="KW-0133">Cell shape</keyword>
<dbReference type="AlphaFoldDB" id="A0A0B6X2F8"/>
<sequence>MKNRASSHLIIILLIAALESLGYLAVYRAALLRGYAPSVASGVRDLLLFVPLGVLLLWLSRAMRYAGQWALYTAAIALFAIGMVVQYRLYSDPEYGAHNKAEARAQKMQTMRERYIAHFYDAEKKMMLGLPPDVTEEQIISRPVRRSDITAVDVLTSSYTWVPLLAFLAFAIAYRLFVDERVLAWAQRNSFSIVLLTLIPLAAAIATSKAGKALGKMTPWEPAKIPFLIGFAGILSAYYRNLAQTYWGLPRARDVIPLIVMALIPFIPFFALKDFGQMLVFSGVYATLYLIAVRRWPQALALVGSVVLAIAILVVGALPRDVQESVPLLPTLAQPVQAVLPDRIKQRFHLWLDGFDPPSPETPWWQRDYQEALAEDPRMRELAAQSPMMRRAVNVDVWFDRLAFQPSQALFGIASGRATGRGLGLGFPEVIPVADSDYIYAAIGEELGLIGGAIVLLLLFVLVSAGIRTAAEARDMFTKLSAAGLTAFIGLQAIVNIGGITRALPMTGITLPFVSHGGFSLITSFAMLGMLMAFSHRNAREAATLPRLVKREKPSVLEAVQ</sequence>
<name>A0A0B6X2F8_9BACT</name>
<keyword evidence="5 6" id="KW-0472">Membrane</keyword>
<feature type="transmembrane region" description="Helical" evidence="6">
    <location>
        <begin position="255"/>
        <end position="272"/>
    </location>
</feature>
<feature type="transmembrane region" description="Helical" evidence="6">
    <location>
        <begin position="447"/>
        <end position="468"/>
    </location>
</feature>
<dbReference type="InterPro" id="IPR001182">
    <property type="entry name" value="FtsW/RodA"/>
</dbReference>
<evidence type="ECO:0000256" key="1">
    <source>
        <dbReference type="ARBA" id="ARBA00004141"/>
    </source>
</evidence>
<gene>
    <name evidence="7" type="ORF">PYK22_03186</name>
</gene>
<protein>
    <submittedName>
        <fullName evidence="7">Bacterial cell division membrane protein</fullName>
    </submittedName>
</protein>
<feature type="transmembrane region" description="Helical" evidence="6">
    <location>
        <begin position="278"/>
        <end position="293"/>
    </location>
</feature>
<dbReference type="PANTHER" id="PTHR30474">
    <property type="entry name" value="CELL CYCLE PROTEIN"/>
    <property type="match status" value="1"/>
</dbReference>
<feature type="transmembrane region" description="Helical" evidence="6">
    <location>
        <begin position="190"/>
        <end position="211"/>
    </location>
</feature>
<evidence type="ECO:0000256" key="4">
    <source>
        <dbReference type="ARBA" id="ARBA00022989"/>
    </source>
</evidence>
<evidence type="ECO:0000313" key="8">
    <source>
        <dbReference type="Proteomes" id="UP000031518"/>
    </source>
</evidence>
<accession>A0A0B6X2F8</accession>
<reference evidence="7 8" key="1">
    <citation type="submission" date="2013-12" db="EMBL/GenBank/DDBJ databases">
        <authorList>
            <person name="Stott M."/>
        </authorList>
    </citation>
    <scope>NUCLEOTIDE SEQUENCE [LARGE SCALE GENOMIC DNA]</scope>
    <source>
        <strain evidence="7 8">K22</strain>
    </source>
</reference>
<evidence type="ECO:0000313" key="7">
    <source>
        <dbReference type="EMBL" id="CDM67137.1"/>
    </source>
</evidence>
<dbReference type="Proteomes" id="UP000031518">
    <property type="component" value="Unassembled WGS sequence"/>
</dbReference>
<feature type="transmembrane region" description="Helical" evidence="6">
    <location>
        <begin position="159"/>
        <end position="178"/>
    </location>
</feature>
<dbReference type="GO" id="GO:0015648">
    <property type="term" value="F:lipid-linked peptidoglycan transporter activity"/>
    <property type="evidence" value="ECO:0007669"/>
    <property type="project" value="TreeGrafter"/>
</dbReference>
<dbReference type="STRING" id="454194.PYK22_03186"/>
<keyword evidence="7" id="KW-0132">Cell division</keyword>
<feature type="transmembrane region" description="Helical" evidence="6">
    <location>
        <begin position="7"/>
        <end position="26"/>
    </location>
</feature>
<dbReference type="GO" id="GO:0032153">
    <property type="term" value="C:cell division site"/>
    <property type="evidence" value="ECO:0007669"/>
    <property type="project" value="TreeGrafter"/>
</dbReference>
<keyword evidence="8" id="KW-1185">Reference proteome</keyword>
<dbReference type="OrthoDB" id="9812661at2"/>
<feature type="transmembrane region" description="Helical" evidence="6">
    <location>
        <begin position="46"/>
        <end position="62"/>
    </location>
</feature>
<dbReference type="GO" id="GO:0008360">
    <property type="term" value="P:regulation of cell shape"/>
    <property type="evidence" value="ECO:0007669"/>
    <property type="project" value="UniProtKB-KW"/>
</dbReference>
<comment type="subcellular location">
    <subcellularLocation>
        <location evidence="1">Membrane</location>
        <topology evidence="1">Multi-pass membrane protein</topology>
    </subcellularLocation>
</comment>
<keyword evidence="4 6" id="KW-1133">Transmembrane helix</keyword>
<feature type="transmembrane region" description="Helical" evidence="6">
    <location>
        <begin position="480"/>
        <end position="501"/>
    </location>
</feature>
<dbReference type="PANTHER" id="PTHR30474:SF3">
    <property type="entry name" value="PEPTIDOGLYCAN GLYCOSYLTRANSFERASE RODA"/>
    <property type="match status" value="1"/>
</dbReference>
<dbReference type="EMBL" id="CBXV010000009">
    <property type="protein sequence ID" value="CDM67137.1"/>
    <property type="molecule type" value="Genomic_DNA"/>
</dbReference>
<dbReference type="Pfam" id="PF01098">
    <property type="entry name" value="FTSW_RODA_SPOVE"/>
    <property type="match status" value="1"/>
</dbReference>
<evidence type="ECO:0000256" key="2">
    <source>
        <dbReference type="ARBA" id="ARBA00022692"/>
    </source>
</evidence>
<dbReference type="GO" id="GO:0051301">
    <property type="term" value="P:cell division"/>
    <property type="evidence" value="ECO:0007669"/>
    <property type="project" value="UniProtKB-KW"/>
</dbReference>
<organism evidence="7 8">
    <name type="scientific">Pyrinomonas methylaliphatogenes</name>
    <dbReference type="NCBI Taxonomy" id="454194"/>
    <lineage>
        <taxon>Bacteria</taxon>
        <taxon>Pseudomonadati</taxon>
        <taxon>Acidobacteriota</taxon>
        <taxon>Blastocatellia</taxon>
        <taxon>Blastocatellales</taxon>
        <taxon>Pyrinomonadaceae</taxon>
        <taxon>Pyrinomonas</taxon>
    </lineage>
</organism>
<evidence type="ECO:0000256" key="6">
    <source>
        <dbReference type="SAM" id="Phobius"/>
    </source>
</evidence>
<evidence type="ECO:0000256" key="5">
    <source>
        <dbReference type="ARBA" id="ARBA00023136"/>
    </source>
</evidence>
<evidence type="ECO:0000256" key="3">
    <source>
        <dbReference type="ARBA" id="ARBA00022960"/>
    </source>
</evidence>